<dbReference type="GO" id="GO:0003755">
    <property type="term" value="F:peptidyl-prolyl cis-trans isomerase activity"/>
    <property type="evidence" value="ECO:0007669"/>
    <property type="project" value="UniProtKB-UniRule"/>
</dbReference>
<dbReference type="OrthoDB" id="979394at2"/>
<protein>
    <recommendedName>
        <fullName evidence="6">Peptidyl-prolyl cis-trans isomerase</fullName>
        <ecNumber evidence="6">5.2.1.8</ecNumber>
    </recommendedName>
</protein>
<dbReference type="PROSITE" id="PS50059">
    <property type="entry name" value="FKBP_PPIASE"/>
    <property type="match status" value="2"/>
</dbReference>
<dbReference type="EC" id="5.2.1.8" evidence="6"/>
<keyword evidence="3 5" id="KW-0697">Rotamase</keyword>
<dbReference type="InterPro" id="IPR001179">
    <property type="entry name" value="PPIase_FKBP_dom"/>
</dbReference>
<sequence length="289" mass="31132">MLKKIIAPLVLFVVLISISCQDPEVSDDQLLREVKAIDAYLDANETDYIAYDQSGIRLVIHQFGTMPPVRKGQKLRASVKGKLLSNGNYFTDVSFNSLLDSIGGSGLQFAISALMVGGEASLYIPSKYAFGGISINDIPANSTLVYEVKLFAVTKTEAEQIRFSSDTIAIKQYIQDNNLVGFTSHPSGVWYKVTDQGNGIYPKVYDGVSLIYSGSFLSTGNVFDDGTLSNISPFGLIDGLKVGIPILDEEGSAIFLIPSGLAYGPQGSGSSIPANANLKFEVELTKVFK</sequence>
<evidence type="ECO:0000256" key="4">
    <source>
        <dbReference type="ARBA" id="ARBA00023235"/>
    </source>
</evidence>
<feature type="domain" description="PPIase FKBP-type" evidence="8">
    <location>
        <begin position="55"/>
        <end position="154"/>
    </location>
</feature>
<dbReference type="EMBL" id="BHXQ01000001">
    <property type="protein sequence ID" value="GCC50042.1"/>
    <property type="molecule type" value="Genomic_DNA"/>
</dbReference>
<dbReference type="InterPro" id="IPR046357">
    <property type="entry name" value="PPIase_dom_sf"/>
</dbReference>
<evidence type="ECO:0000259" key="8">
    <source>
        <dbReference type="PROSITE" id="PS50059"/>
    </source>
</evidence>
<feature type="chain" id="PRO_5019342517" description="Peptidyl-prolyl cis-trans isomerase" evidence="7">
    <location>
        <begin position="23"/>
        <end position="289"/>
    </location>
</feature>
<evidence type="ECO:0000256" key="2">
    <source>
        <dbReference type="ARBA" id="ARBA00006577"/>
    </source>
</evidence>
<dbReference type="Pfam" id="PF00254">
    <property type="entry name" value="FKBP_C"/>
    <property type="match status" value="2"/>
</dbReference>
<reference evidence="9 10" key="1">
    <citation type="submission" date="2018-11" db="EMBL/GenBank/DDBJ databases">
        <title>Chryseotalea sanarue gen. nov., sp., nov., a member of the family Cytophagaceae, isolated from a brackish lake in Hamamatsu Japan.</title>
        <authorList>
            <person name="Maejima Y."/>
            <person name="Iino T."/>
            <person name="Muraguchi Y."/>
            <person name="Fukuda K."/>
            <person name="Ohkuma M."/>
            <person name="Moriuchi R."/>
            <person name="Dohra H."/>
            <person name="Kimbara K."/>
            <person name="Shintani M."/>
        </authorList>
    </citation>
    <scope>NUCLEOTIDE SEQUENCE [LARGE SCALE GENOMIC DNA]</scope>
    <source>
        <strain evidence="9 10">Ys</strain>
    </source>
</reference>
<dbReference type="RefSeq" id="WP_127120699.1">
    <property type="nucleotide sequence ID" value="NZ_BHXQ01000001.1"/>
</dbReference>
<dbReference type="SUPFAM" id="SSF54534">
    <property type="entry name" value="FKBP-like"/>
    <property type="match status" value="2"/>
</dbReference>
<evidence type="ECO:0000256" key="7">
    <source>
        <dbReference type="SAM" id="SignalP"/>
    </source>
</evidence>
<evidence type="ECO:0000256" key="6">
    <source>
        <dbReference type="RuleBase" id="RU003915"/>
    </source>
</evidence>
<feature type="domain" description="PPIase FKBP-type" evidence="8">
    <location>
        <begin position="205"/>
        <end position="288"/>
    </location>
</feature>
<comment type="similarity">
    <text evidence="2 6">Belongs to the FKBP-type PPIase family.</text>
</comment>
<dbReference type="PANTHER" id="PTHR43811:SF19">
    <property type="entry name" value="39 KDA FK506-BINDING NUCLEAR PROTEIN"/>
    <property type="match status" value="1"/>
</dbReference>
<comment type="catalytic activity">
    <reaction evidence="1 5 6">
        <text>[protein]-peptidylproline (omega=180) = [protein]-peptidylproline (omega=0)</text>
        <dbReference type="Rhea" id="RHEA:16237"/>
        <dbReference type="Rhea" id="RHEA-COMP:10747"/>
        <dbReference type="Rhea" id="RHEA-COMP:10748"/>
        <dbReference type="ChEBI" id="CHEBI:83833"/>
        <dbReference type="ChEBI" id="CHEBI:83834"/>
        <dbReference type="EC" id="5.2.1.8"/>
    </reaction>
</comment>
<keyword evidence="4 5" id="KW-0413">Isomerase</keyword>
<name>A0A401U580_9BACT</name>
<keyword evidence="10" id="KW-1185">Reference proteome</keyword>
<evidence type="ECO:0000313" key="10">
    <source>
        <dbReference type="Proteomes" id="UP000288227"/>
    </source>
</evidence>
<keyword evidence="7" id="KW-0732">Signal</keyword>
<evidence type="ECO:0000313" key="9">
    <source>
        <dbReference type="EMBL" id="GCC50042.1"/>
    </source>
</evidence>
<evidence type="ECO:0000256" key="5">
    <source>
        <dbReference type="PROSITE-ProRule" id="PRU00277"/>
    </source>
</evidence>
<feature type="signal peptide" evidence="7">
    <location>
        <begin position="1"/>
        <end position="22"/>
    </location>
</feature>
<comment type="caution">
    <text evidence="9">The sequence shown here is derived from an EMBL/GenBank/DDBJ whole genome shotgun (WGS) entry which is preliminary data.</text>
</comment>
<evidence type="ECO:0000256" key="1">
    <source>
        <dbReference type="ARBA" id="ARBA00000971"/>
    </source>
</evidence>
<evidence type="ECO:0000256" key="3">
    <source>
        <dbReference type="ARBA" id="ARBA00023110"/>
    </source>
</evidence>
<organism evidence="9 10">
    <name type="scientific">Chryseotalea sanaruensis</name>
    <dbReference type="NCBI Taxonomy" id="2482724"/>
    <lineage>
        <taxon>Bacteria</taxon>
        <taxon>Pseudomonadati</taxon>
        <taxon>Bacteroidota</taxon>
        <taxon>Cytophagia</taxon>
        <taxon>Cytophagales</taxon>
        <taxon>Chryseotaleaceae</taxon>
        <taxon>Chryseotalea</taxon>
    </lineage>
</organism>
<dbReference type="AlphaFoldDB" id="A0A401U580"/>
<gene>
    <name evidence="9" type="ORF">SanaruYs_02570</name>
</gene>
<accession>A0A401U580</accession>
<dbReference type="PROSITE" id="PS51257">
    <property type="entry name" value="PROKAR_LIPOPROTEIN"/>
    <property type="match status" value="1"/>
</dbReference>
<dbReference type="PANTHER" id="PTHR43811">
    <property type="entry name" value="FKBP-TYPE PEPTIDYL-PROLYL CIS-TRANS ISOMERASE FKPA"/>
    <property type="match status" value="1"/>
</dbReference>
<dbReference type="Proteomes" id="UP000288227">
    <property type="component" value="Unassembled WGS sequence"/>
</dbReference>
<proteinExistence type="inferred from homology"/>
<dbReference type="Gene3D" id="3.10.50.40">
    <property type="match status" value="2"/>
</dbReference>